<evidence type="ECO:0000256" key="2">
    <source>
        <dbReference type="ARBA" id="ARBA00022553"/>
    </source>
</evidence>
<keyword evidence="3" id="KW-0805">Transcription regulation</keyword>
<comment type="subcellular location">
    <subcellularLocation>
        <location evidence="1">Nucleus</location>
    </subcellularLocation>
</comment>
<reference evidence="7" key="2">
    <citation type="submission" date="2025-09" db="UniProtKB">
        <authorList>
            <consortium name="Ensembl"/>
        </authorList>
    </citation>
    <scope>IDENTIFICATION</scope>
</reference>
<dbReference type="GO" id="GO:0005634">
    <property type="term" value="C:nucleus"/>
    <property type="evidence" value="ECO:0007669"/>
    <property type="project" value="UniProtKB-SubCell"/>
</dbReference>
<organism evidence="7 8">
    <name type="scientific">Paramormyrops kingsleyae</name>
    <dbReference type="NCBI Taxonomy" id="1676925"/>
    <lineage>
        <taxon>Eukaryota</taxon>
        <taxon>Metazoa</taxon>
        <taxon>Chordata</taxon>
        <taxon>Craniata</taxon>
        <taxon>Vertebrata</taxon>
        <taxon>Euteleostomi</taxon>
        <taxon>Actinopterygii</taxon>
        <taxon>Neopterygii</taxon>
        <taxon>Teleostei</taxon>
        <taxon>Osteoglossocephala</taxon>
        <taxon>Osteoglossomorpha</taxon>
        <taxon>Osteoglossiformes</taxon>
        <taxon>Mormyridae</taxon>
        <taxon>Paramormyrops</taxon>
    </lineage>
</organism>
<keyword evidence="8" id="KW-1185">Reference proteome</keyword>
<dbReference type="GeneTree" id="ENSGT00900000143217"/>
<evidence type="ECO:0000256" key="1">
    <source>
        <dbReference type="ARBA" id="ARBA00004123"/>
    </source>
</evidence>
<keyword evidence="4" id="KW-0804">Transcription</keyword>
<sequence>MRVNVNLQLRENMATSVQDGPSNQLDLLIRAAEASVHGSGVHCLDKTIEAAEALLHMDSPSSLRGDHSPG</sequence>
<name>A0A3B3SUD1_9TELE</name>
<evidence type="ECO:0000259" key="6">
    <source>
        <dbReference type="Pfam" id="PF12310"/>
    </source>
</evidence>
<dbReference type="AlphaFoldDB" id="A0A3B3SUD1"/>
<dbReference type="Proteomes" id="UP000261540">
    <property type="component" value="Unplaced"/>
</dbReference>
<evidence type="ECO:0000313" key="8">
    <source>
        <dbReference type="Proteomes" id="UP000261540"/>
    </source>
</evidence>
<evidence type="ECO:0000256" key="3">
    <source>
        <dbReference type="ARBA" id="ARBA00023015"/>
    </source>
</evidence>
<evidence type="ECO:0000256" key="4">
    <source>
        <dbReference type="ARBA" id="ARBA00023163"/>
    </source>
</evidence>
<keyword evidence="2" id="KW-0597">Phosphoprotein</keyword>
<proteinExistence type="predicted"/>
<feature type="domain" description="Transcription factor Elf N-terminal" evidence="6">
    <location>
        <begin position="16"/>
        <end position="60"/>
    </location>
</feature>
<evidence type="ECO:0000256" key="5">
    <source>
        <dbReference type="ARBA" id="ARBA00023242"/>
    </source>
</evidence>
<evidence type="ECO:0000313" key="7">
    <source>
        <dbReference type="Ensembl" id="ENSPKIP00000033726.1"/>
    </source>
</evidence>
<dbReference type="Ensembl" id="ENSPKIT00000014620.1">
    <property type="protein sequence ID" value="ENSPKIP00000033726.1"/>
    <property type="gene ID" value="ENSPKIG00000013337.1"/>
</dbReference>
<dbReference type="Pfam" id="PF12310">
    <property type="entry name" value="Elf-1_N"/>
    <property type="match status" value="1"/>
</dbReference>
<dbReference type="STRING" id="1676925.ENSPKIP00000033726"/>
<accession>A0A3B3SUD1</accession>
<reference evidence="7" key="1">
    <citation type="submission" date="2025-08" db="UniProtKB">
        <authorList>
            <consortium name="Ensembl"/>
        </authorList>
    </citation>
    <scope>IDENTIFICATION</scope>
</reference>
<protein>
    <recommendedName>
        <fullName evidence="6">Transcription factor Elf N-terminal domain-containing protein</fullName>
    </recommendedName>
</protein>
<dbReference type="InterPro" id="IPR022084">
    <property type="entry name" value="TF_Elf_N"/>
</dbReference>
<keyword evidence="5" id="KW-0539">Nucleus</keyword>
<dbReference type="GO" id="GO:0045893">
    <property type="term" value="P:positive regulation of DNA-templated transcription"/>
    <property type="evidence" value="ECO:0007669"/>
    <property type="project" value="UniProtKB-ARBA"/>
</dbReference>